<evidence type="ECO:0000256" key="1">
    <source>
        <dbReference type="ARBA" id="ARBA00006249"/>
    </source>
</evidence>
<dbReference type="InterPro" id="IPR011118">
    <property type="entry name" value="Tannase/feruloyl_esterase"/>
</dbReference>
<keyword evidence="4" id="KW-0479">Metal-binding</keyword>
<sequence length="412" mass="44254">MLLGARAPSVQAVALAKGNTTFEQQCSSFATSLRINGVNSIASDCPSQNVTVNLCRVTARIATSPRSGIKFEAWLPENWTGRFLSTGNGALGGCIQYKDLGYASPLGFAFVATNNGHDGQSGLPVLNREDVIEDFTYHALMTGVVVGKEVTKSFYNKPHTKSYYLGCSTGGRQGFKQAQAFPDNFGGIVAGAPAFAFNNLTSRSCHFLPLTGQQGADTFIPMTMWPTIHDDILAQCDELDGVKHGFLESPDLCDYKPESLLCGVNSNQTAACLTQSKSKPSAPGAELSGAPQTYFSGQPFGASDWFKYAILNDYTWDPATITPEDYVRSSSLNLFNIETWDGNLSPFKSHGEKLLHYHGLIDGTISSDNSPPVLRARVPDDGGGTGAAFIGNQAKNMVSLDPEENVIMAMVR</sequence>
<keyword evidence="2" id="KW-0719">Serine esterase</keyword>
<accession>A0A135V6M9</accession>
<dbReference type="Pfam" id="PF07519">
    <property type="entry name" value="Tannase"/>
    <property type="match status" value="1"/>
</dbReference>
<evidence type="ECO:0000313" key="12">
    <source>
        <dbReference type="Proteomes" id="UP000070121"/>
    </source>
</evidence>
<comment type="catalytic activity">
    <reaction evidence="9">
        <text>feruloyl-polysaccharide + H2O = ferulate + polysaccharide.</text>
        <dbReference type="EC" id="3.1.1.73"/>
    </reaction>
</comment>
<dbReference type="GO" id="GO:0045493">
    <property type="term" value="P:xylan catabolic process"/>
    <property type="evidence" value="ECO:0007669"/>
    <property type="project" value="UniProtKB-KW"/>
</dbReference>
<dbReference type="Proteomes" id="UP000070121">
    <property type="component" value="Unassembled WGS sequence"/>
</dbReference>
<evidence type="ECO:0000256" key="8">
    <source>
        <dbReference type="ARBA" id="ARBA00023157"/>
    </source>
</evidence>
<evidence type="ECO:0000256" key="6">
    <source>
        <dbReference type="ARBA" id="ARBA00022801"/>
    </source>
</evidence>
<protein>
    <recommendedName>
        <fullName evidence="10">Carboxylic ester hydrolase</fullName>
        <ecNumber evidence="10">3.1.1.-</ecNumber>
    </recommendedName>
</protein>
<reference evidence="11 12" key="1">
    <citation type="submission" date="2014-02" db="EMBL/GenBank/DDBJ databases">
        <title>The genome sequence of Colletotrichum salicis CBS 607.94.</title>
        <authorList>
            <person name="Baroncelli R."/>
            <person name="Thon M.R."/>
        </authorList>
    </citation>
    <scope>NUCLEOTIDE SEQUENCE [LARGE SCALE GENOMIC DNA]</scope>
    <source>
        <strain evidence="11 12">CBS 607.94</strain>
    </source>
</reference>
<keyword evidence="8" id="KW-1015">Disulfide bond</keyword>
<keyword evidence="3" id="KW-0624">Polysaccharide degradation</keyword>
<evidence type="ECO:0000256" key="4">
    <source>
        <dbReference type="ARBA" id="ARBA00022723"/>
    </source>
</evidence>
<evidence type="ECO:0000256" key="3">
    <source>
        <dbReference type="ARBA" id="ARBA00022651"/>
    </source>
</evidence>
<evidence type="ECO:0000256" key="9">
    <source>
        <dbReference type="ARBA" id="ARBA00034075"/>
    </source>
</evidence>
<evidence type="ECO:0000256" key="5">
    <source>
        <dbReference type="ARBA" id="ARBA00022729"/>
    </source>
</evidence>
<dbReference type="GO" id="GO:0046872">
    <property type="term" value="F:metal ion binding"/>
    <property type="evidence" value="ECO:0007669"/>
    <property type="project" value="UniProtKB-KW"/>
</dbReference>
<keyword evidence="7" id="KW-0106">Calcium</keyword>
<keyword evidence="3" id="KW-0858">Xylan degradation</keyword>
<evidence type="ECO:0000256" key="7">
    <source>
        <dbReference type="ARBA" id="ARBA00022837"/>
    </source>
</evidence>
<gene>
    <name evidence="11" type="ORF">CSAL01_00252</name>
</gene>
<comment type="caution">
    <text evidence="11">The sequence shown here is derived from an EMBL/GenBank/DDBJ whole genome shotgun (WGS) entry which is preliminary data.</text>
</comment>
<dbReference type="OrthoDB" id="3039123at2759"/>
<dbReference type="SUPFAM" id="SSF53474">
    <property type="entry name" value="alpha/beta-Hydrolases"/>
    <property type="match status" value="1"/>
</dbReference>
<keyword evidence="12" id="KW-1185">Reference proteome</keyword>
<dbReference type="InterPro" id="IPR029058">
    <property type="entry name" value="AB_hydrolase_fold"/>
</dbReference>
<dbReference type="EMBL" id="JFFI01000312">
    <property type="protein sequence ID" value="KXH68379.1"/>
    <property type="molecule type" value="Genomic_DNA"/>
</dbReference>
<keyword evidence="3" id="KW-0119">Carbohydrate metabolism</keyword>
<evidence type="ECO:0000313" key="11">
    <source>
        <dbReference type="EMBL" id="KXH68379.1"/>
    </source>
</evidence>
<dbReference type="AlphaFoldDB" id="A0A135V6M9"/>
<dbReference type="PANTHER" id="PTHR33938">
    <property type="entry name" value="FERULOYL ESTERASE B-RELATED"/>
    <property type="match status" value="1"/>
</dbReference>
<organism evidence="11 12">
    <name type="scientific">Colletotrichum salicis</name>
    <dbReference type="NCBI Taxonomy" id="1209931"/>
    <lineage>
        <taxon>Eukaryota</taxon>
        <taxon>Fungi</taxon>
        <taxon>Dikarya</taxon>
        <taxon>Ascomycota</taxon>
        <taxon>Pezizomycotina</taxon>
        <taxon>Sordariomycetes</taxon>
        <taxon>Hypocreomycetidae</taxon>
        <taxon>Glomerellales</taxon>
        <taxon>Glomerellaceae</taxon>
        <taxon>Colletotrichum</taxon>
        <taxon>Colletotrichum acutatum species complex</taxon>
    </lineage>
</organism>
<keyword evidence="6 10" id="KW-0378">Hydrolase</keyword>
<dbReference type="GO" id="GO:0030600">
    <property type="term" value="F:feruloyl esterase activity"/>
    <property type="evidence" value="ECO:0007669"/>
    <property type="project" value="UniProtKB-EC"/>
</dbReference>
<keyword evidence="5" id="KW-0732">Signal</keyword>
<evidence type="ECO:0000256" key="10">
    <source>
        <dbReference type="RuleBase" id="RU361238"/>
    </source>
</evidence>
<proteinExistence type="inferred from homology"/>
<name>A0A135V6M9_9PEZI</name>
<dbReference type="EC" id="3.1.1.-" evidence="10"/>
<evidence type="ECO:0000256" key="2">
    <source>
        <dbReference type="ARBA" id="ARBA00022487"/>
    </source>
</evidence>
<dbReference type="PANTHER" id="PTHR33938:SF15">
    <property type="entry name" value="FERULOYL ESTERASE B-RELATED"/>
    <property type="match status" value="1"/>
</dbReference>
<comment type="similarity">
    <text evidence="1 10">Belongs to the tannase family.</text>
</comment>